<keyword evidence="4" id="KW-1185">Reference proteome</keyword>
<proteinExistence type="predicted"/>
<comment type="caution">
    <text evidence="3">The sequence shown here is derived from an EMBL/GenBank/DDBJ whole genome shotgun (WGS) entry which is preliminary data.</text>
</comment>
<protein>
    <recommendedName>
        <fullName evidence="2">F-box domain-containing protein</fullName>
    </recommendedName>
</protein>
<dbReference type="Gene3D" id="1.20.1280.50">
    <property type="match status" value="1"/>
</dbReference>
<dbReference type="Proteomes" id="UP001320420">
    <property type="component" value="Unassembled WGS sequence"/>
</dbReference>
<organism evidence="3 4">
    <name type="scientific">Diatrype stigma</name>
    <dbReference type="NCBI Taxonomy" id="117547"/>
    <lineage>
        <taxon>Eukaryota</taxon>
        <taxon>Fungi</taxon>
        <taxon>Dikarya</taxon>
        <taxon>Ascomycota</taxon>
        <taxon>Pezizomycotina</taxon>
        <taxon>Sordariomycetes</taxon>
        <taxon>Xylariomycetidae</taxon>
        <taxon>Xylariales</taxon>
        <taxon>Diatrypaceae</taxon>
        <taxon>Diatrype</taxon>
    </lineage>
</organism>
<evidence type="ECO:0000259" key="2">
    <source>
        <dbReference type="PROSITE" id="PS50181"/>
    </source>
</evidence>
<dbReference type="SUPFAM" id="SSF81383">
    <property type="entry name" value="F-box domain"/>
    <property type="match status" value="1"/>
</dbReference>
<feature type="domain" description="F-box" evidence="2">
    <location>
        <begin position="9"/>
        <end position="58"/>
    </location>
</feature>
<gene>
    <name evidence="3" type="ORF">SLS62_006963</name>
</gene>
<evidence type="ECO:0000313" key="4">
    <source>
        <dbReference type="Proteomes" id="UP001320420"/>
    </source>
</evidence>
<dbReference type="InterPro" id="IPR001810">
    <property type="entry name" value="F-box_dom"/>
</dbReference>
<dbReference type="AlphaFoldDB" id="A0AAN9V099"/>
<dbReference type="CDD" id="cd09917">
    <property type="entry name" value="F-box_SF"/>
    <property type="match status" value="1"/>
</dbReference>
<dbReference type="EMBL" id="JAKJXP020000054">
    <property type="protein sequence ID" value="KAK7751133.1"/>
    <property type="molecule type" value="Genomic_DNA"/>
</dbReference>
<sequence length="605" mass="67475">MMDTQHSLKDPLVSLPPEIVLRILDFSPISTVAALTRTSKAWHAFVDGPHQDHIYSGAGKTIHTPSTKDSSLYHRDVQTFYKYYEGTRTWKELCKKQTLLRRNWNAAAPVTTETIFNIRKEPIWRFRPDFKRRFILSTSQFGGLEVTCMDSGRSLWSLTHGQVRPYAHLEYDEVDGRGTAVWDREGDAVEVWRTTEESGGDRGVFEQIAILEHDCETRGYQLSFNTLCVVSSQGQGFVYDMLQRPPRLTTHAKIEDNAIGHLYQDQDYVLYSLGTKGYHVHSKATGQFLGAIEPWKCSPDQFYHVRHPARRETEQDSLALASAIQSMQGSSKPVYPPRSPNDGRLVPFTVRPGPKVAANQERDEAEEEEHTALQDDDWGAGMLSGNVMVGVSRGGRVIVVRNWRECLAHTAGSNAAKAAEALSRNAALVLCTPPDDPRNFDLGGWLSIHNNRVLFEIRDLVYILTLNADGSLSLPAHTTNGEQQQQANVKACPSYAICKSATSSLGSAVPVSFMALFDDCVMYTYTVLGIHDEGTEHHRGNPYSRLFLTKAVRVLSFAPVDAEDEDGSGSGPPEEENPVEADQFLARFFRHLVSSAVEEAADVED</sequence>
<accession>A0AAN9V099</accession>
<evidence type="ECO:0000313" key="3">
    <source>
        <dbReference type="EMBL" id="KAK7751133.1"/>
    </source>
</evidence>
<evidence type="ECO:0000256" key="1">
    <source>
        <dbReference type="SAM" id="MobiDB-lite"/>
    </source>
</evidence>
<dbReference type="Pfam" id="PF12937">
    <property type="entry name" value="F-box-like"/>
    <property type="match status" value="1"/>
</dbReference>
<name>A0AAN9V099_9PEZI</name>
<dbReference type="PROSITE" id="PS50181">
    <property type="entry name" value="FBOX"/>
    <property type="match status" value="1"/>
</dbReference>
<feature type="region of interest" description="Disordered" evidence="1">
    <location>
        <begin position="345"/>
        <end position="373"/>
    </location>
</feature>
<dbReference type="InterPro" id="IPR036047">
    <property type="entry name" value="F-box-like_dom_sf"/>
</dbReference>
<feature type="compositionally biased region" description="Acidic residues" evidence="1">
    <location>
        <begin position="363"/>
        <end position="373"/>
    </location>
</feature>
<reference evidence="3 4" key="1">
    <citation type="submission" date="2024-02" db="EMBL/GenBank/DDBJ databases">
        <title>De novo assembly and annotation of 12 fungi associated with fruit tree decline syndrome in Ontario, Canada.</title>
        <authorList>
            <person name="Sulman M."/>
            <person name="Ellouze W."/>
            <person name="Ilyukhin E."/>
        </authorList>
    </citation>
    <scope>NUCLEOTIDE SEQUENCE [LARGE SCALE GENOMIC DNA]</scope>
    <source>
        <strain evidence="3 4">M11/M66-122</strain>
    </source>
</reference>